<proteinExistence type="predicted"/>
<feature type="compositionally biased region" description="Acidic residues" evidence="1">
    <location>
        <begin position="108"/>
        <end position="127"/>
    </location>
</feature>
<feature type="compositionally biased region" description="Acidic residues" evidence="1">
    <location>
        <begin position="138"/>
        <end position="150"/>
    </location>
</feature>
<dbReference type="Proteomes" id="UP000734854">
    <property type="component" value="Unassembled WGS sequence"/>
</dbReference>
<organism evidence="3 4">
    <name type="scientific">Zingiber officinale</name>
    <name type="common">Ginger</name>
    <name type="synonym">Amomum zingiber</name>
    <dbReference type="NCBI Taxonomy" id="94328"/>
    <lineage>
        <taxon>Eukaryota</taxon>
        <taxon>Viridiplantae</taxon>
        <taxon>Streptophyta</taxon>
        <taxon>Embryophyta</taxon>
        <taxon>Tracheophyta</taxon>
        <taxon>Spermatophyta</taxon>
        <taxon>Magnoliopsida</taxon>
        <taxon>Liliopsida</taxon>
        <taxon>Zingiberales</taxon>
        <taxon>Zingiberaceae</taxon>
        <taxon>Zingiber</taxon>
    </lineage>
</organism>
<reference evidence="3 4" key="1">
    <citation type="submission" date="2020-08" db="EMBL/GenBank/DDBJ databases">
        <title>Plant Genome Project.</title>
        <authorList>
            <person name="Zhang R.-G."/>
        </authorList>
    </citation>
    <scope>NUCLEOTIDE SEQUENCE [LARGE SCALE GENOMIC DNA]</scope>
    <source>
        <tissue evidence="3">Rhizome</tissue>
    </source>
</reference>
<dbReference type="InterPro" id="IPR051105">
    <property type="entry name" value="WWC/KIBRA_Hippo_Reg"/>
</dbReference>
<dbReference type="EMBL" id="JACMSC010000016">
    <property type="protein sequence ID" value="KAG6483420.1"/>
    <property type="molecule type" value="Genomic_DNA"/>
</dbReference>
<evidence type="ECO:0000313" key="3">
    <source>
        <dbReference type="EMBL" id="KAG6483420.1"/>
    </source>
</evidence>
<comment type="caution">
    <text evidence="3">The sequence shown here is derived from an EMBL/GenBank/DDBJ whole genome shotgun (WGS) entry which is preliminary data.</text>
</comment>
<feature type="compositionally biased region" description="Pro residues" evidence="1">
    <location>
        <begin position="25"/>
        <end position="35"/>
    </location>
</feature>
<keyword evidence="4" id="KW-1185">Reference proteome</keyword>
<feature type="region of interest" description="Disordered" evidence="1">
    <location>
        <begin position="17"/>
        <end position="36"/>
    </location>
</feature>
<evidence type="ECO:0000259" key="2">
    <source>
        <dbReference type="PROSITE" id="PS50020"/>
    </source>
</evidence>
<dbReference type="PANTHER" id="PTHR14791">
    <property type="entry name" value="BOMB/KIRA PROTEINS"/>
    <property type="match status" value="1"/>
</dbReference>
<feature type="region of interest" description="Disordered" evidence="1">
    <location>
        <begin position="91"/>
        <end position="150"/>
    </location>
</feature>
<dbReference type="PROSITE" id="PS50020">
    <property type="entry name" value="WW_DOMAIN_2"/>
    <property type="match status" value="1"/>
</dbReference>
<evidence type="ECO:0000256" key="1">
    <source>
        <dbReference type="SAM" id="MobiDB-lite"/>
    </source>
</evidence>
<dbReference type="OrthoDB" id="1930512at2759"/>
<feature type="domain" description="WW" evidence="2">
    <location>
        <begin position="45"/>
        <end position="79"/>
    </location>
</feature>
<protein>
    <recommendedName>
        <fullName evidence="2">WW domain-containing protein</fullName>
    </recommendedName>
</protein>
<sequence length="189" mass="20374">MDVPNIDEIAASLRSCSLGRADRIPSPPPPPPPPGKITVDLNSEIPLPYHWEQRLDMQTGEIYYINWETGVRTILDPRSAGTSTYSSSYYYSDEDEVSGTRSGRGGSDEEEEEDGYGETVDSEEDEAFGTGSSRNGCDDEEEEADSSGDDGETLIAAGCNACFIYLMVPKGAPACLKCGGALIHLGDYL</sequence>
<dbReference type="PANTHER" id="PTHR14791:SF29">
    <property type="entry name" value="PROTEIN KIBRA"/>
    <property type="match status" value="1"/>
</dbReference>
<dbReference type="AlphaFoldDB" id="A0A8J5KBV7"/>
<name>A0A8J5KBV7_ZINOF</name>
<accession>A0A8J5KBV7</accession>
<evidence type="ECO:0000313" key="4">
    <source>
        <dbReference type="Proteomes" id="UP000734854"/>
    </source>
</evidence>
<gene>
    <name evidence="3" type="ORF">ZIOFF_060065</name>
</gene>
<dbReference type="InterPro" id="IPR001202">
    <property type="entry name" value="WW_dom"/>
</dbReference>